<name>A0ABX0JAF5_9BACL</name>
<accession>A0ABX0JAF5</accession>
<sequence>METEKEVQEIKERLTNVENQLQQKRRSSGLLQFLIGFVVVFLLLLISIGVIHFISSSSS</sequence>
<keyword evidence="1" id="KW-0472">Membrane</keyword>
<evidence type="ECO:0000313" key="2">
    <source>
        <dbReference type="EMBL" id="NHN33374.1"/>
    </source>
</evidence>
<reference evidence="2" key="1">
    <citation type="submission" date="2020-03" db="EMBL/GenBank/DDBJ databases">
        <title>Draft sequencing of Paenibacilllus sp. S3N08.</title>
        <authorList>
            <person name="Kim D.-U."/>
        </authorList>
    </citation>
    <scope>NUCLEOTIDE SEQUENCE</scope>
    <source>
        <strain evidence="2">S3N08</strain>
    </source>
</reference>
<comment type="caution">
    <text evidence="2">The sequence shown here is derived from an EMBL/GenBank/DDBJ whole genome shotgun (WGS) entry which is preliminary data.</text>
</comment>
<dbReference type="Proteomes" id="UP001165962">
    <property type="component" value="Unassembled WGS sequence"/>
</dbReference>
<keyword evidence="1" id="KW-0812">Transmembrane</keyword>
<organism evidence="2 3">
    <name type="scientific">Paenibacillus agricola</name>
    <dbReference type="NCBI Taxonomy" id="2716264"/>
    <lineage>
        <taxon>Bacteria</taxon>
        <taxon>Bacillati</taxon>
        <taxon>Bacillota</taxon>
        <taxon>Bacilli</taxon>
        <taxon>Bacillales</taxon>
        <taxon>Paenibacillaceae</taxon>
        <taxon>Paenibacillus</taxon>
    </lineage>
</organism>
<keyword evidence="3" id="KW-1185">Reference proteome</keyword>
<evidence type="ECO:0000256" key="1">
    <source>
        <dbReference type="SAM" id="Phobius"/>
    </source>
</evidence>
<dbReference type="RefSeq" id="WP_166153689.1">
    <property type="nucleotide sequence ID" value="NZ_JAAOIW010000012.1"/>
</dbReference>
<evidence type="ECO:0000313" key="3">
    <source>
        <dbReference type="Proteomes" id="UP001165962"/>
    </source>
</evidence>
<dbReference type="EMBL" id="JAAOIW010000012">
    <property type="protein sequence ID" value="NHN33374.1"/>
    <property type="molecule type" value="Genomic_DNA"/>
</dbReference>
<gene>
    <name evidence="2" type="ORF">G9U52_26535</name>
</gene>
<proteinExistence type="predicted"/>
<protein>
    <submittedName>
        <fullName evidence="2">Uncharacterized protein</fullName>
    </submittedName>
</protein>
<feature type="transmembrane region" description="Helical" evidence="1">
    <location>
        <begin position="30"/>
        <end position="54"/>
    </location>
</feature>
<keyword evidence="1" id="KW-1133">Transmembrane helix</keyword>